<evidence type="ECO:0000256" key="26">
    <source>
        <dbReference type="SAM" id="Phobius"/>
    </source>
</evidence>
<evidence type="ECO:0000256" key="5">
    <source>
        <dbReference type="ARBA" id="ARBA00022568"/>
    </source>
</evidence>
<dbReference type="Gene3D" id="6.10.250.2180">
    <property type="match status" value="1"/>
</dbReference>
<evidence type="ECO:0000256" key="8">
    <source>
        <dbReference type="ARBA" id="ARBA00022723"/>
    </source>
</evidence>
<evidence type="ECO:0000256" key="21">
    <source>
        <dbReference type="ARBA" id="ARBA00041622"/>
    </source>
</evidence>
<dbReference type="PANTHER" id="PTHR45628">
    <property type="entry name" value="VOLTAGE-DEPENDENT CALCIUM CHANNEL TYPE A SUBUNIT ALPHA-1"/>
    <property type="match status" value="1"/>
</dbReference>
<keyword evidence="10 22" id="KW-0106">Calcium</keyword>
<evidence type="ECO:0000256" key="7">
    <source>
        <dbReference type="ARBA" id="ARBA00022692"/>
    </source>
</evidence>
<dbReference type="Ensembl" id="ENSCCRT00020098794.1">
    <property type="protein sequence ID" value="ENSCCRP00020090394.1"/>
    <property type="gene ID" value="ENSCCRG00020038772.1"/>
</dbReference>
<dbReference type="FunFam" id="1.20.120.350:FF:000011">
    <property type="entry name" value="Voltage-dependent N-type calcium channel subunit alpha"/>
    <property type="match status" value="1"/>
</dbReference>
<keyword evidence="9" id="KW-0677">Repeat</keyword>
<dbReference type="Pfam" id="PF16905">
    <property type="entry name" value="GPHH"/>
    <property type="match status" value="1"/>
</dbReference>
<dbReference type="InterPro" id="IPR050599">
    <property type="entry name" value="VDCC_alpha-1_subunit"/>
</dbReference>
<feature type="binding site" evidence="22">
    <location>
        <position position="639"/>
    </location>
    <ligand>
        <name>Ca(2+)</name>
        <dbReference type="ChEBI" id="CHEBI:29108"/>
    </ligand>
</feature>
<keyword evidence="15" id="KW-1015">Disulfide bond</keyword>
<feature type="compositionally biased region" description="Gly residues" evidence="25">
    <location>
        <begin position="12"/>
        <end position="33"/>
    </location>
</feature>
<protein>
    <recommendedName>
        <fullName evidence="20">Voltage-dependent P/Q-type calcium channel subunit alpha-1A</fullName>
    </recommendedName>
    <alternativeName>
        <fullName evidence="21">Voltage-gated calcium channel subunit alpha Cav2.1</fullName>
    </alternativeName>
</protein>
<dbReference type="FunFam" id="1.20.120.350:FF:000013">
    <property type="entry name" value="Voltage-dependent N-type calcium channel subunit alpha"/>
    <property type="match status" value="1"/>
</dbReference>
<proteinExistence type="inferred from homology"/>
<feature type="compositionally biased region" description="Basic residues" evidence="25">
    <location>
        <begin position="1873"/>
        <end position="1905"/>
    </location>
</feature>
<feature type="binding site" evidence="22">
    <location>
        <position position="1262"/>
    </location>
    <ligand>
        <name>Ca(2+)</name>
        <dbReference type="ChEBI" id="CHEBI:29108"/>
    </ligand>
</feature>
<feature type="region of interest" description="Disordered" evidence="25">
    <location>
        <begin position="1"/>
        <end position="40"/>
    </location>
</feature>
<feature type="domain" description="EF-hand" evidence="27">
    <location>
        <begin position="1625"/>
        <end position="1660"/>
    </location>
</feature>
<dbReference type="InterPro" id="IPR002048">
    <property type="entry name" value="EF_hand_dom"/>
</dbReference>
<dbReference type="InterPro" id="IPR014873">
    <property type="entry name" value="VDCC_a1su_IQ"/>
</dbReference>
<dbReference type="InterPro" id="IPR031649">
    <property type="entry name" value="GPHH_dom"/>
</dbReference>
<evidence type="ECO:0000256" key="17">
    <source>
        <dbReference type="ARBA" id="ARBA00023303"/>
    </source>
</evidence>
<keyword evidence="17" id="KW-0407">Ion channel</keyword>
<evidence type="ECO:0000256" key="6">
    <source>
        <dbReference type="ARBA" id="ARBA00022673"/>
    </source>
</evidence>
<reference evidence="28" key="1">
    <citation type="submission" date="2025-08" db="UniProtKB">
        <authorList>
            <consortium name="Ensembl"/>
        </authorList>
    </citation>
    <scope>IDENTIFICATION</scope>
</reference>
<dbReference type="PRINTS" id="PR00167">
    <property type="entry name" value="CACHANNEL"/>
</dbReference>
<keyword evidence="14 26" id="KW-0472">Membrane</keyword>
<feature type="binding site" evidence="22">
    <location>
        <position position="307"/>
    </location>
    <ligand>
        <name>Ca(2+)</name>
        <dbReference type="ChEBI" id="CHEBI:29108"/>
    </ligand>
</feature>
<dbReference type="InterPro" id="IPR002077">
    <property type="entry name" value="VDCCAlpha1"/>
</dbReference>
<feature type="transmembrane region" description="Helical" evidence="26">
    <location>
        <begin position="585"/>
        <end position="607"/>
    </location>
</feature>
<feature type="region of interest" description="Disordered" evidence="25">
    <location>
        <begin position="1796"/>
        <end position="2015"/>
    </location>
</feature>
<evidence type="ECO:0000256" key="20">
    <source>
        <dbReference type="ARBA" id="ARBA00039688"/>
    </source>
</evidence>
<feature type="region of interest" description="Disordered" evidence="25">
    <location>
        <begin position="792"/>
        <end position="933"/>
    </location>
</feature>
<keyword evidence="5 23" id="KW-0109">Calcium transport</keyword>
<feature type="transmembrane region" description="Helical" evidence="26">
    <location>
        <begin position="221"/>
        <end position="240"/>
    </location>
</feature>
<keyword evidence="4" id="KW-0597">Phosphoprotein</keyword>
<evidence type="ECO:0000256" key="22">
    <source>
        <dbReference type="PIRSR" id="PIRSR602077-1"/>
    </source>
</evidence>
<keyword evidence="8 22" id="KW-0479">Metal-binding</keyword>
<feature type="transmembrane region" description="Helical" evidence="26">
    <location>
        <begin position="1403"/>
        <end position="1422"/>
    </location>
</feature>
<dbReference type="Pfam" id="PF08763">
    <property type="entry name" value="Ca_chan_IQ"/>
    <property type="match status" value="1"/>
</dbReference>
<dbReference type="PANTHER" id="PTHR45628:SF3">
    <property type="entry name" value="VOLTAGE-DEPENDENT P_Q-TYPE CALCIUM CHANNEL SUBUNIT ALPHA-1A"/>
    <property type="match status" value="1"/>
</dbReference>
<dbReference type="GO" id="GO:0008331">
    <property type="term" value="F:high voltage-gated calcium channel activity"/>
    <property type="evidence" value="ECO:0007669"/>
    <property type="project" value="TreeGrafter"/>
</dbReference>
<feature type="transmembrane region" description="Helical" evidence="26">
    <location>
        <begin position="293"/>
        <end position="314"/>
    </location>
</feature>
<dbReference type="SMART" id="SM01062">
    <property type="entry name" value="Ca_chan_IQ"/>
    <property type="match status" value="1"/>
</dbReference>
<dbReference type="GO" id="GO:0005891">
    <property type="term" value="C:voltage-gated calcium channel complex"/>
    <property type="evidence" value="ECO:0007669"/>
    <property type="project" value="InterPro"/>
</dbReference>
<keyword evidence="13" id="KW-0406">Ion transport</keyword>
<feature type="transmembrane region" description="Helical" evidence="26">
    <location>
        <begin position="1370"/>
        <end position="1391"/>
    </location>
</feature>
<feature type="transmembrane region" description="Helical" evidence="26">
    <location>
        <begin position="326"/>
        <end position="348"/>
    </location>
</feature>
<dbReference type="FunFam" id="1.20.120.350:FF:000001">
    <property type="entry name" value="Voltage-dependent L-type calcium channel subunit alpha"/>
    <property type="match status" value="1"/>
</dbReference>
<comment type="catalytic activity">
    <reaction evidence="18">
        <text>Ca(2+)(in) = Ca(2+)(out)</text>
        <dbReference type="Rhea" id="RHEA:29671"/>
        <dbReference type="ChEBI" id="CHEBI:29108"/>
    </reaction>
</comment>
<dbReference type="Gene3D" id="1.10.287.70">
    <property type="match status" value="4"/>
</dbReference>
<keyword evidence="2" id="KW-0813">Transport</keyword>
<keyword evidence="7 26" id="KW-0812">Transmembrane</keyword>
<evidence type="ECO:0000256" key="3">
    <source>
        <dbReference type="ARBA" id="ARBA00022475"/>
    </source>
</evidence>
<keyword evidence="16" id="KW-0325">Glycoprotein</keyword>
<feature type="compositionally biased region" description="Basic and acidic residues" evidence="25">
    <location>
        <begin position="1919"/>
        <end position="1933"/>
    </location>
</feature>
<dbReference type="GO" id="GO:0007268">
    <property type="term" value="P:chemical synaptic transmission"/>
    <property type="evidence" value="ECO:0007669"/>
    <property type="project" value="TreeGrafter"/>
</dbReference>
<feature type="transmembrane region" description="Helical" evidence="26">
    <location>
        <begin position="658"/>
        <end position="685"/>
    </location>
</feature>
<dbReference type="SUPFAM" id="SSF81324">
    <property type="entry name" value="Voltage-gated potassium channels"/>
    <property type="match status" value="4"/>
</dbReference>
<dbReference type="Proteomes" id="UP000694701">
    <property type="component" value="Unplaced"/>
</dbReference>
<evidence type="ECO:0000256" key="16">
    <source>
        <dbReference type="ARBA" id="ARBA00023180"/>
    </source>
</evidence>
<feature type="transmembrane region" description="Helical" evidence="26">
    <location>
        <begin position="459"/>
        <end position="478"/>
    </location>
</feature>
<evidence type="ECO:0000256" key="24">
    <source>
        <dbReference type="SAM" id="Coils"/>
    </source>
</evidence>
<feature type="region of interest" description="Disordered" evidence="25">
    <location>
        <begin position="994"/>
        <end position="1020"/>
    </location>
</feature>
<dbReference type="PROSITE" id="PS50222">
    <property type="entry name" value="EF_HAND_2"/>
    <property type="match status" value="1"/>
</dbReference>
<evidence type="ECO:0000256" key="2">
    <source>
        <dbReference type="ARBA" id="ARBA00022448"/>
    </source>
</evidence>
<evidence type="ECO:0000313" key="28">
    <source>
        <dbReference type="Ensembl" id="ENSCCRP00020090394.1"/>
    </source>
</evidence>
<dbReference type="GO" id="GO:0005509">
    <property type="term" value="F:calcium ion binding"/>
    <property type="evidence" value="ECO:0007669"/>
    <property type="project" value="InterPro"/>
</dbReference>
<feature type="transmembrane region" description="Helical" evidence="26">
    <location>
        <begin position="1434"/>
        <end position="1454"/>
    </location>
</feature>
<comment type="similarity">
    <text evidence="19">Belongs to the calcium channel alpha-1 subunit (TC 1.A.1.11) family. CACNA1A subfamily.</text>
</comment>
<evidence type="ECO:0000256" key="4">
    <source>
        <dbReference type="ARBA" id="ARBA00022553"/>
    </source>
</evidence>
<dbReference type="Gene3D" id="6.10.250.2500">
    <property type="match status" value="1"/>
</dbReference>
<feature type="compositionally biased region" description="Basic residues" evidence="25">
    <location>
        <begin position="1980"/>
        <end position="2000"/>
    </location>
</feature>
<evidence type="ECO:0000256" key="15">
    <source>
        <dbReference type="ARBA" id="ARBA00023157"/>
    </source>
</evidence>
<sequence>MARFGDEVPSRYGGGGSGQGGPGRGGSRQGGPPGAQRMYKQSMAQRARTMALYNPIPVRQNCLTVNRSLFLFSEDNVVRKYAKKITEWPYPLLNPDWMILTTIIANCIVLALEQHLPDGDKTPLSERLEETEPYFIAIFCFESGIKILALGFAFHKGSYLRNGWNVMDFVVVLTGILSSVGSELDLRTLRAVRVLRPLKLVSGIPSLQVVLKSIMKAMIPLLQIGVLLFVAILMFAIIGLEFYMGKFHRTCFDNVTGELPCGEEYPARECEKGSVCAEYWLGPNYGITQFDNVLFAVLTVFQCITMEGWTDMLYYSNDALGSAWNWMYYVPLIIIGSFFMLNLVLGVLSGEFAKERERVENRSEFLKLKRQQQIERELNGYLEWICKAGMFVKHKHKPTIKKNKADLLNPEEGEDHMGDAVGSPFARGSIKSGKGDGTGFSKKERRLRFFIRKIVKTQAFYWTVLSLVGLNTLCVAVVHYDQPELLSDFLYYAEFIFLGLFMSEMLIKMYGLGTRPYFHSSFNCFDCAVIVGSIFEVLWAMVKPGTSFGISVLRALRLLRIFKVTKYWASLRNLVVSLLNSMKSIISLLFLLFLFIVVFALLGMQLFGGQFNFELGTPPTNFDTFPAAIMTVFQILTGEDWNVVMYDGIKSQGGVDKGMVFSIFFIVLTLFGNYTLLNVFLAIAVDNLANAQELTKDEQEEEEATTQKIALQKAKEVAEVSPLSAANLSIAAFVYLTNEQQRNSKVSKSVWEQRTSEIRRQNLMTSREALYNELDAEDHWKVNFHNRPDMKTHLDRPLVVNPQENRNNNTNKPRPEYLQQQSRYHHHHSHHHHHHHHHHSSRQSLHHPELGEAGCDCAQRGGEDVEHRRPRHHQHRRKDEDGGRRHREHHSRGETGGEGEEGHEKRQRRHRHGNHGDGDGRRDRERSRQHRARNTVCTPSLTCNNRSILWPYNAFMCVLLQKQMLYCLIFDYVCGLLCTSFFPRSLHCAVNKNANTEPAKEGEKKEEEEDNGGDEDGPKPIPPFSSCFILSTTNPFRRCCHYILTLRYFEMCILSVIAMSSIALAAEDPVWPESPRNNVLRYFDYVFTGVFTFEMLIKMVVLGLVLHEGSYFRDLWNFLDFVVVSGALVAFAFTSKGKDISVIKSLRVLRVLRPLKTIKRLPKLKAVFDCVVNSLKNVLNILIVYMLFMFIFAVVAVQLFKGRFFYCTDESKEFARDCRGEYLVYERDNEVKSQKREWKKYDFHYDNVLWALLTLFTVSTGEGWPQVLKHSVDSTYEDQGPSPGYRMEMSIFYVVYFVVFPFFFVNIFVALIIITFQEQGDKMMEDYSLEKNERACIDFAINAKPLTRHMPQNKQSFQYRMWQFVVSPPFEYSIMALIALNTIVLMMKYHGAPLTYDAVLKNLNIVFTTLFFMECVLKIIAFGPRNYIRDAWNIFDFVSVIGSITDILVTELWVSDNFINLSFLRLFRAARLIKLLRQGETIRILLWTFVQSFKALPYVCLLIAILFFIYAIIGMQLFGNLRLDAEEGSAINEHNNFRTFIMALMLLFRSATGEAWHEIMLACLGGMECDESSGNEGSECGSNFAYAYFVSFIFLCSFLMLNLFVAVIMDNFEYLTRDSSILGPHHLDEYVRIWAEYDPAACGRISYSDMYEMLRHMCPPLGLGKRCPARVAYKRLLRMDLPVADDNTVHFNSTLMALIRTALDIKIAKGADKHQMDAELRKEMMAIWPNLSQKNLDLLVTPHKSTDLTVGKIYAAMMIMEYYRQSKAKKLQALREEQVPLQTNKQMPSLLSSFANQHCSSVSGSPVPSTSGTSTPRRGRRQLPQTPSTPRPHVTYSPAVRKPPYGSPVQGRLRSPSPRHFSPPGQEPPYHHPPSRHASPHHGSPRHASPRSPRHASPRSPHHGRWGPLPDSLEGDGPFYDRDYEYERHHEPPAYEQSLSQGNPHPHSHPHPRSPRTARQGPPLHPRRMPNGYRSSSPSPHRRGPHPGPHRPPHGRGPRKGLHEQYSETDEDDWC</sequence>
<dbReference type="FunFam" id="1.10.238.10:FF:000063">
    <property type="entry name" value="Voltage-dependent N-type calcium channel subunit alpha"/>
    <property type="match status" value="1"/>
</dbReference>
<evidence type="ECO:0000256" key="19">
    <source>
        <dbReference type="ARBA" id="ARBA00037936"/>
    </source>
</evidence>
<feature type="compositionally biased region" description="Low complexity" evidence="25">
    <location>
        <begin position="1800"/>
        <end position="1816"/>
    </location>
</feature>
<dbReference type="GO" id="GO:0045202">
    <property type="term" value="C:synapse"/>
    <property type="evidence" value="ECO:0007669"/>
    <property type="project" value="GOC"/>
</dbReference>
<evidence type="ECO:0000256" key="9">
    <source>
        <dbReference type="ARBA" id="ARBA00022737"/>
    </source>
</evidence>
<feature type="compositionally biased region" description="Polar residues" evidence="25">
    <location>
        <begin position="802"/>
        <end position="812"/>
    </location>
</feature>
<feature type="transmembrane region" description="Helical" evidence="26">
    <location>
        <begin position="1085"/>
        <end position="1106"/>
    </location>
</feature>
<evidence type="ECO:0000256" key="25">
    <source>
        <dbReference type="SAM" id="MobiDB-lite"/>
    </source>
</evidence>
<evidence type="ECO:0000256" key="1">
    <source>
        <dbReference type="ARBA" id="ARBA00004651"/>
    </source>
</evidence>
<comment type="subcellular location">
    <subcellularLocation>
        <location evidence="1">Cell membrane</location>
        <topology evidence="1">Multi-pass membrane protein</topology>
    </subcellularLocation>
    <subcellularLocation>
        <location evidence="23">Membrane</location>
        <topology evidence="23">Multi-pass membrane protein</topology>
    </subcellularLocation>
</comment>
<evidence type="ECO:0000313" key="29">
    <source>
        <dbReference type="Proteomes" id="UP000694701"/>
    </source>
</evidence>
<feature type="compositionally biased region" description="Acidic residues" evidence="25">
    <location>
        <begin position="1006"/>
        <end position="1015"/>
    </location>
</feature>
<evidence type="ECO:0000256" key="13">
    <source>
        <dbReference type="ARBA" id="ARBA00023065"/>
    </source>
</evidence>
<feature type="transmembrane region" description="Helical" evidence="26">
    <location>
        <begin position="1118"/>
        <end position="1135"/>
    </location>
</feature>
<evidence type="ECO:0000256" key="12">
    <source>
        <dbReference type="ARBA" id="ARBA00022989"/>
    </source>
</evidence>
<evidence type="ECO:0000256" key="10">
    <source>
        <dbReference type="ARBA" id="ARBA00022837"/>
    </source>
</evidence>
<dbReference type="FunFam" id="1.10.287.70:FF:000023">
    <property type="entry name" value="Voltage-dependent R-type calcium channel subunit alpha"/>
    <property type="match status" value="1"/>
</dbReference>
<feature type="compositionally biased region" description="Basic residues" evidence="25">
    <location>
        <begin position="1946"/>
        <end position="1956"/>
    </location>
</feature>
<keyword evidence="3" id="KW-1003">Cell membrane</keyword>
<accession>A0A8C2J7A5</accession>
<dbReference type="Gene3D" id="1.20.120.350">
    <property type="entry name" value="Voltage-gated potassium channels. Chain C"/>
    <property type="match status" value="4"/>
</dbReference>
<feature type="compositionally biased region" description="Basic and acidic residues" evidence="25">
    <location>
        <begin position="914"/>
        <end position="926"/>
    </location>
</feature>
<feature type="transmembrane region" description="Helical" evidence="26">
    <location>
        <begin position="490"/>
        <end position="510"/>
    </location>
</feature>
<evidence type="ECO:0000259" key="27">
    <source>
        <dbReference type="PROSITE" id="PS50222"/>
    </source>
</evidence>
<feature type="compositionally biased region" description="Basic and acidic residues" evidence="25">
    <location>
        <begin position="891"/>
        <end position="904"/>
    </location>
</feature>
<keyword evidence="6 23" id="KW-0107">Calcium channel</keyword>
<dbReference type="FunFam" id="1.10.287.70:FF:000025">
    <property type="entry name" value="Voltage-dependent R-type calcium channel subunit alpha"/>
    <property type="match status" value="1"/>
</dbReference>
<dbReference type="InterPro" id="IPR027359">
    <property type="entry name" value="Volt_channel_dom_sf"/>
</dbReference>
<feature type="transmembrane region" description="Helical" evidence="26">
    <location>
        <begin position="1495"/>
        <end position="1513"/>
    </location>
</feature>
<feature type="transmembrane region" description="Helical" evidence="26">
    <location>
        <begin position="1585"/>
        <end position="1609"/>
    </location>
</feature>
<feature type="coiled-coil region" evidence="24">
    <location>
        <begin position="681"/>
        <end position="708"/>
    </location>
</feature>
<organism evidence="28 29">
    <name type="scientific">Cyprinus carpio</name>
    <name type="common">Common carp</name>
    <dbReference type="NCBI Taxonomy" id="7962"/>
    <lineage>
        <taxon>Eukaryota</taxon>
        <taxon>Metazoa</taxon>
        <taxon>Chordata</taxon>
        <taxon>Craniata</taxon>
        <taxon>Vertebrata</taxon>
        <taxon>Euteleostomi</taxon>
        <taxon>Actinopterygii</taxon>
        <taxon>Neopterygii</taxon>
        <taxon>Teleostei</taxon>
        <taxon>Ostariophysi</taxon>
        <taxon>Cypriniformes</taxon>
        <taxon>Cyprinidae</taxon>
        <taxon>Cyprininae</taxon>
        <taxon>Cyprinus</taxon>
    </lineage>
</organism>
<evidence type="ECO:0000256" key="14">
    <source>
        <dbReference type="ARBA" id="ARBA00023136"/>
    </source>
</evidence>
<dbReference type="FunFam" id="1.20.120.350:FF:000015">
    <property type="entry name" value="Voltage-dependent N-type calcium channel subunit alpha"/>
    <property type="match status" value="1"/>
</dbReference>
<dbReference type="GO" id="GO:0043025">
    <property type="term" value="C:neuronal cell body"/>
    <property type="evidence" value="ECO:0007669"/>
    <property type="project" value="TreeGrafter"/>
</dbReference>
<dbReference type="GO" id="GO:0098703">
    <property type="term" value="P:calcium ion import across plasma membrane"/>
    <property type="evidence" value="ECO:0007669"/>
    <property type="project" value="TreeGrafter"/>
</dbReference>
<keyword evidence="11 23" id="KW-0851">Voltage-gated channel</keyword>
<feature type="transmembrane region" description="Helical" evidence="26">
    <location>
        <begin position="1243"/>
        <end position="1261"/>
    </location>
</feature>
<feature type="transmembrane region" description="Helical" evidence="26">
    <location>
        <begin position="1291"/>
        <end position="1314"/>
    </location>
</feature>
<evidence type="ECO:0000256" key="23">
    <source>
        <dbReference type="RuleBase" id="RU003808"/>
    </source>
</evidence>
<keyword evidence="12 26" id="KW-1133">Transmembrane helix</keyword>
<evidence type="ECO:0000256" key="18">
    <source>
        <dbReference type="ARBA" id="ARBA00036634"/>
    </source>
</evidence>
<keyword evidence="24" id="KW-0175">Coiled coil</keyword>
<feature type="compositionally biased region" description="Basic residues" evidence="25">
    <location>
        <begin position="823"/>
        <end position="845"/>
    </location>
</feature>
<name>A0A8C2J7A5_CYPCA</name>
<feature type="transmembrane region" description="Helical" evidence="26">
    <location>
        <begin position="1178"/>
        <end position="1200"/>
    </location>
</feature>
<evidence type="ECO:0000256" key="11">
    <source>
        <dbReference type="ARBA" id="ARBA00022882"/>
    </source>
</evidence>
<dbReference type="Pfam" id="PF00520">
    <property type="entry name" value="Ion_trans"/>
    <property type="match status" value="4"/>
</dbReference>
<dbReference type="InterPro" id="IPR005821">
    <property type="entry name" value="Ion_trans_dom"/>
</dbReference>
<feature type="transmembrane region" description="Helical" evidence="26">
    <location>
        <begin position="1046"/>
        <end position="1065"/>
    </location>
</feature>